<dbReference type="EMBL" id="RCMI01001241">
    <property type="protein sequence ID" value="KAG2887938.1"/>
    <property type="molecule type" value="Genomic_DNA"/>
</dbReference>
<sequence>MRFRFILPVLIAAMLHASGCALPTTKDSNLATLANVASSVADGGRLLRGVNKGDELVQEERSTLKSFREFTKKYGKKFGKWLVLGDDVQVKDVKRSWF</sequence>
<dbReference type="Proteomes" id="UP000774804">
    <property type="component" value="Unassembled WGS sequence"/>
</dbReference>
<evidence type="ECO:0000256" key="1">
    <source>
        <dbReference type="ARBA" id="ARBA00004613"/>
    </source>
</evidence>
<dbReference type="EMBL" id="MJFZ01000338">
    <property type="protein sequence ID" value="RAW31099.1"/>
    <property type="molecule type" value="Genomic_DNA"/>
</dbReference>
<dbReference type="VEuPathDB" id="FungiDB:PC110_g12553"/>
<comment type="caution">
    <text evidence="9">The sequence shown here is derived from an EMBL/GenBank/DDBJ whole genome shotgun (WGS) entry which is preliminary data.</text>
</comment>
<comment type="subcellular location">
    <subcellularLocation>
        <location evidence="1 5">Secreted</location>
    </subcellularLocation>
</comment>
<evidence type="ECO:0000313" key="9">
    <source>
        <dbReference type="EMBL" id="RAW31099.1"/>
    </source>
</evidence>
<evidence type="ECO:0000313" key="10">
    <source>
        <dbReference type="Proteomes" id="UP000251314"/>
    </source>
</evidence>
<dbReference type="InterPro" id="IPR031825">
    <property type="entry name" value="RXLR"/>
</dbReference>
<evidence type="ECO:0000313" key="7">
    <source>
        <dbReference type="EMBL" id="KAG2887938.1"/>
    </source>
</evidence>
<keyword evidence="3 5" id="KW-0964">Secreted</keyword>
<evidence type="ECO:0000256" key="3">
    <source>
        <dbReference type="ARBA" id="ARBA00022525"/>
    </source>
</evidence>
<reference evidence="9 10" key="1">
    <citation type="submission" date="2018-01" db="EMBL/GenBank/DDBJ databases">
        <title>Draft genome of the strawberry crown rot pathogen Phytophthora cactorum.</title>
        <authorList>
            <person name="Armitage A.D."/>
            <person name="Lysoe E."/>
            <person name="Nellist C.F."/>
            <person name="Harrison R.J."/>
            <person name="Brurberg M.B."/>
        </authorList>
    </citation>
    <scope>NUCLEOTIDE SEQUENCE [LARGE SCALE GENOMIC DNA]</scope>
    <source>
        <strain evidence="9 10">10300</strain>
    </source>
</reference>
<evidence type="ECO:0000256" key="4">
    <source>
        <dbReference type="ARBA" id="ARBA00022729"/>
    </source>
</evidence>
<accession>A0A329S321</accession>
<keyword evidence="10" id="KW-1185">Reference proteome</keyword>
<feature type="signal peptide" evidence="5">
    <location>
        <begin position="1"/>
        <end position="21"/>
    </location>
</feature>
<evidence type="ECO:0000313" key="8">
    <source>
        <dbReference type="EMBL" id="KAG2898728.1"/>
    </source>
</evidence>
<name>A0A329S321_9STRA</name>
<dbReference type="EMBL" id="RCMK01001239">
    <property type="protein sequence ID" value="KAG2898728.1"/>
    <property type="molecule type" value="Genomic_DNA"/>
</dbReference>
<comment type="function">
    <text evidence="5">Effector that suppresses plant defense responses during pathogen infection.</text>
</comment>
<dbReference type="EMBL" id="RCMG01001178">
    <property type="protein sequence ID" value="KAG2834144.1"/>
    <property type="molecule type" value="Genomic_DNA"/>
</dbReference>
<keyword evidence="4 5" id="KW-0732">Signal</keyword>
<organism evidence="9 10">
    <name type="scientific">Phytophthora cactorum</name>
    <dbReference type="NCBI Taxonomy" id="29920"/>
    <lineage>
        <taxon>Eukaryota</taxon>
        <taxon>Sar</taxon>
        <taxon>Stramenopiles</taxon>
        <taxon>Oomycota</taxon>
        <taxon>Peronosporomycetes</taxon>
        <taxon>Peronosporales</taxon>
        <taxon>Peronosporaceae</taxon>
        <taxon>Phytophthora</taxon>
    </lineage>
</organism>
<reference evidence="6" key="2">
    <citation type="submission" date="2018-10" db="EMBL/GenBank/DDBJ databases">
        <title>Effector identification in a new, highly contiguous assembly of the strawberry crown rot pathogen Phytophthora cactorum.</title>
        <authorList>
            <person name="Armitage A.D."/>
            <person name="Nellist C.F."/>
            <person name="Bates H."/>
            <person name="Vickerstaff R.J."/>
            <person name="Harrison R.J."/>
        </authorList>
    </citation>
    <scope>NUCLEOTIDE SEQUENCE</scope>
    <source>
        <strain evidence="6">15-7</strain>
        <strain evidence="7">4032</strain>
        <strain evidence="8">4040</strain>
    </source>
</reference>
<protein>
    <recommendedName>
        <fullName evidence="5">RxLR effector protein</fullName>
    </recommendedName>
</protein>
<feature type="chain" id="PRO_5044947952" description="RxLR effector protein" evidence="5">
    <location>
        <begin position="22"/>
        <end position="98"/>
    </location>
</feature>
<proteinExistence type="inferred from homology"/>
<dbReference type="AlphaFoldDB" id="A0A329S321"/>
<dbReference type="Pfam" id="PF16810">
    <property type="entry name" value="RXLR"/>
    <property type="match status" value="1"/>
</dbReference>
<dbReference type="Proteomes" id="UP000251314">
    <property type="component" value="Unassembled WGS sequence"/>
</dbReference>
<dbReference type="OrthoDB" id="93666at2759"/>
<comment type="domain">
    <text evidence="5">The RxLR-dEER motif acts to carry the protein into the host cell cytoplasm through binding to cell surface phosphatidylinositol-3-phosphate.</text>
</comment>
<comment type="similarity">
    <text evidence="2 5">Belongs to the RxLR effector family.</text>
</comment>
<dbReference type="Proteomes" id="UP000735874">
    <property type="component" value="Unassembled WGS sequence"/>
</dbReference>
<gene>
    <name evidence="9" type="ORF">PC110_g12553</name>
    <name evidence="6" type="ORF">PC113_g20446</name>
    <name evidence="7" type="ORF">PC115_g20183</name>
    <name evidence="8" type="ORF">PC117_g22453</name>
</gene>
<evidence type="ECO:0000256" key="5">
    <source>
        <dbReference type="RuleBase" id="RU367124"/>
    </source>
</evidence>
<evidence type="ECO:0000313" key="6">
    <source>
        <dbReference type="EMBL" id="KAG2834144.1"/>
    </source>
</evidence>
<evidence type="ECO:0000256" key="2">
    <source>
        <dbReference type="ARBA" id="ARBA00010400"/>
    </source>
</evidence>
<dbReference type="Proteomes" id="UP000736787">
    <property type="component" value="Unassembled WGS sequence"/>
</dbReference>